<dbReference type="EMBL" id="CBTN010000027">
    <property type="protein sequence ID" value="CDH55006.1"/>
    <property type="molecule type" value="Genomic_DNA"/>
</dbReference>
<organism evidence="1 2">
    <name type="scientific">Lichtheimia corymbifera JMRC:FSU:9682</name>
    <dbReference type="NCBI Taxonomy" id="1263082"/>
    <lineage>
        <taxon>Eukaryota</taxon>
        <taxon>Fungi</taxon>
        <taxon>Fungi incertae sedis</taxon>
        <taxon>Mucoromycota</taxon>
        <taxon>Mucoromycotina</taxon>
        <taxon>Mucoromycetes</taxon>
        <taxon>Mucorales</taxon>
        <taxon>Lichtheimiaceae</taxon>
        <taxon>Lichtheimia</taxon>
    </lineage>
</organism>
<dbReference type="AlphaFoldDB" id="A0A068S1B5"/>
<keyword evidence="2" id="KW-1185">Reference proteome</keyword>
<dbReference type="VEuPathDB" id="FungiDB:LCOR_06201.1"/>
<evidence type="ECO:0000313" key="1">
    <source>
        <dbReference type="EMBL" id="CDH55006.1"/>
    </source>
</evidence>
<dbReference type="Proteomes" id="UP000027586">
    <property type="component" value="Unassembled WGS sequence"/>
</dbReference>
<reference evidence="1" key="1">
    <citation type="submission" date="2013-08" db="EMBL/GenBank/DDBJ databases">
        <title>Gene expansion shapes genome architecture in the human pathogen Lichtheimia corymbifera: an evolutionary genomics analysis in the ancient terrestrial Mucorales (Mucoromycotina).</title>
        <authorList>
            <person name="Schwartze V.U."/>
            <person name="Winter S."/>
            <person name="Shelest E."/>
            <person name="Marcet-Houben M."/>
            <person name="Horn F."/>
            <person name="Wehner S."/>
            <person name="Hoffmann K."/>
            <person name="Riege K."/>
            <person name="Sammeth M."/>
            <person name="Nowrousian M."/>
            <person name="Valiante V."/>
            <person name="Linde J."/>
            <person name="Jacobsen I.D."/>
            <person name="Marz M."/>
            <person name="Brakhage A.A."/>
            <person name="Gabaldon T."/>
            <person name="Bocker S."/>
            <person name="Voigt K."/>
        </authorList>
    </citation>
    <scope>NUCLEOTIDE SEQUENCE [LARGE SCALE GENOMIC DNA]</scope>
    <source>
        <strain evidence="1">FSU 9682</strain>
    </source>
</reference>
<accession>A0A068S1B5</accession>
<proteinExistence type="predicted"/>
<gene>
    <name evidence="1" type="ORF">LCOR_06201.1</name>
</gene>
<sequence>MTKKERDQHSDGKASISAAITELFLIGLATVMDEWMDAIKCSNVESWNVALATWLVVSSNEHMDTTEDDDGLDELNGMERRAYIFDKRGFTTMDDIATFKSMHATATFTIMDEDATTAATKNTMTQRHLLILCGPLVGIWKERKDRNLKAGRGDWIRPTSLYRDALVPSVILHSLKLHCSYAD</sequence>
<name>A0A068S1B5_9FUNG</name>
<evidence type="ECO:0000313" key="2">
    <source>
        <dbReference type="Proteomes" id="UP000027586"/>
    </source>
</evidence>
<comment type="caution">
    <text evidence="1">The sequence shown here is derived from an EMBL/GenBank/DDBJ whole genome shotgun (WGS) entry which is preliminary data.</text>
</comment>
<protein>
    <submittedName>
        <fullName evidence="1">Uncharacterized protein</fullName>
    </submittedName>
</protein>